<sequence length="403" mass="43401">MSRWLASLDARKIRATPLGVRGHNLAVTPAGGAVPFDLSDDEKTLVHAWLAPRSSRMRWSLLRSQAERVTLADDLLRRLVECGWCEVELQPTGAEAIPEPVWVTWRDMYRLRALASEARPREPVPPVAVWRGWQPASPILAGLAESLCAGQPGAPLERRLKIAQALDAWITAERQGSVRQFSRFALGRERAFTEADRHWLAVAGVDLGAAGVSDAAPQLYLSGPVTLQCADGSVLPASLLRGGLALRPEVLAGVRQMLGTVRAVRVVEGAPVFEHLVAEGLPMLLLRLDGRPSLAWRRAAERLFRLAAAPVQVVCAASPVGIRTALDAGEVAATAGCSWQPWRMEVEAVALAQGGSPLDEIDRAALAALQRATLPAPLARLAENIAEAGHKLDVESLFPTPED</sequence>
<evidence type="ECO:0000313" key="1">
    <source>
        <dbReference type="EMBL" id="TCW31690.1"/>
    </source>
</evidence>
<organism evidence="1 2">
    <name type="scientific">Gulbenkiania mobilis</name>
    <dbReference type="NCBI Taxonomy" id="397457"/>
    <lineage>
        <taxon>Bacteria</taxon>
        <taxon>Pseudomonadati</taxon>
        <taxon>Pseudomonadota</taxon>
        <taxon>Betaproteobacteria</taxon>
        <taxon>Neisseriales</taxon>
        <taxon>Chromobacteriaceae</taxon>
        <taxon>Gulbenkiania</taxon>
    </lineage>
</organism>
<gene>
    <name evidence="1" type="ORF">EV669_10456</name>
</gene>
<dbReference type="InterPro" id="IPR036078">
    <property type="entry name" value="Spo11/TopoVI_A_sf"/>
</dbReference>
<comment type="caution">
    <text evidence="1">The sequence shown here is derived from an EMBL/GenBank/DDBJ whole genome shotgun (WGS) entry which is preliminary data.</text>
</comment>
<reference evidence="1 2" key="1">
    <citation type="submission" date="2019-03" db="EMBL/GenBank/DDBJ databases">
        <title>Genomic Encyclopedia of Type Strains, Phase IV (KMG-IV): sequencing the most valuable type-strain genomes for metagenomic binning, comparative biology and taxonomic classification.</title>
        <authorList>
            <person name="Goeker M."/>
        </authorList>
    </citation>
    <scope>NUCLEOTIDE SEQUENCE [LARGE SCALE GENOMIC DNA]</scope>
    <source>
        <strain evidence="1 2">DSM 18507</strain>
    </source>
</reference>
<protein>
    <submittedName>
        <fullName evidence="1">Uncharacterized protein</fullName>
    </submittedName>
</protein>
<dbReference type="Proteomes" id="UP000294801">
    <property type="component" value="Unassembled WGS sequence"/>
</dbReference>
<dbReference type="SUPFAM" id="SSF56726">
    <property type="entry name" value="DNA topoisomerase IV, alpha subunit"/>
    <property type="match status" value="1"/>
</dbReference>
<proteinExistence type="predicted"/>
<evidence type="ECO:0000313" key="2">
    <source>
        <dbReference type="Proteomes" id="UP000294801"/>
    </source>
</evidence>
<accession>A0ABY2CWJ3</accession>
<keyword evidence="2" id="KW-1185">Reference proteome</keyword>
<dbReference type="EMBL" id="SMDA01000004">
    <property type="protein sequence ID" value="TCW31690.1"/>
    <property type="molecule type" value="Genomic_DNA"/>
</dbReference>
<name>A0ABY2CWJ3_GULMO</name>
<dbReference type="RefSeq" id="WP_132098257.1">
    <property type="nucleotide sequence ID" value="NZ_SMDA01000004.1"/>
</dbReference>